<evidence type="ECO:0000313" key="2">
    <source>
        <dbReference type="Proteomes" id="UP001163603"/>
    </source>
</evidence>
<reference evidence="2" key="1">
    <citation type="journal article" date="2023" name="G3 (Bethesda)">
        <title>Genome assembly and association tests identify interacting loci associated with vigor, precocity, and sex in interspecific pistachio rootstocks.</title>
        <authorList>
            <person name="Palmer W."/>
            <person name="Jacygrad E."/>
            <person name="Sagayaradj S."/>
            <person name="Cavanaugh K."/>
            <person name="Han R."/>
            <person name="Bertier L."/>
            <person name="Beede B."/>
            <person name="Kafkas S."/>
            <person name="Golino D."/>
            <person name="Preece J."/>
            <person name="Michelmore R."/>
        </authorList>
    </citation>
    <scope>NUCLEOTIDE SEQUENCE [LARGE SCALE GENOMIC DNA]</scope>
</reference>
<protein>
    <submittedName>
        <fullName evidence="1">Uncharacterized protein</fullName>
    </submittedName>
</protein>
<keyword evidence="2" id="KW-1185">Reference proteome</keyword>
<name>A0ACC0X5K6_9ROSI</name>
<comment type="caution">
    <text evidence="1">The sequence shown here is derived from an EMBL/GenBank/DDBJ whole genome shotgun (WGS) entry which is preliminary data.</text>
</comment>
<accession>A0ACC0X5K6</accession>
<gene>
    <name evidence="1" type="ORF">Pint_33153</name>
</gene>
<evidence type="ECO:0000313" key="1">
    <source>
        <dbReference type="EMBL" id="KAJ0010785.1"/>
    </source>
</evidence>
<sequence length="54" mass="6004">MEGMHNSWSRAVGGRQITMRRGRWEASPVEYAARLWEVIMVTAAYLGGGYLGSS</sequence>
<dbReference type="Proteomes" id="UP001163603">
    <property type="component" value="Chromosome 14"/>
</dbReference>
<organism evidence="1 2">
    <name type="scientific">Pistacia integerrima</name>
    <dbReference type="NCBI Taxonomy" id="434235"/>
    <lineage>
        <taxon>Eukaryota</taxon>
        <taxon>Viridiplantae</taxon>
        <taxon>Streptophyta</taxon>
        <taxon>Embryophyta</taxon>
        <taxon>Tracheophyta</taxon>
        <taxon>Spermatophyta</taxon>
        <taxon>Magnoliopsida</taxon>
        <taxon>eudicotyledons</taxon>
        <taxon>Gunneridae</taxon>
        <taxon>Pentapetalae</taxon>
        <taxon>rosids</taxon>
        <taxon>malvids</taxon>
        <taxon>Sapindales</taxon>
        <taxon>Anacardiaceae</taxon>
        <taxon>Pistacia</taxon>
    </lineage>
</organism>
<dbReference type="EMBL" id="CM047749">
    <property type="protein sequence ID" value="KAJ0010785.1"/>
    <property type="molecule type" value="Genomic_DNA"/>
</dbReference>
<proteinExistence type="predicted"/>